<keyword evidence="4" id="KW-1185">Reference proteome</keyword>
<gene>
    <name evidence="3" type="ORF">DRW42_01150</name>
</gene>
<dbReference type="InterPro" id="IPR054460">
    <property type="entry name" value="DUF5018-rel"/>
</dbReference>
<feature type="domain" description="DUF5018" evidence="2">
    <location>
        <begin position="59"/>
        <end position="172"/>
    </location>
</feature>
<organism evidence="3 4">
    <name type="scientific">Pedobacter miscanthi</name>
    <dbReference type="NCBI Taxonomy" id="2259170"/>
    <lineage>
        <taxon>Bacteria</taxon>
        <taxon>Pseudomonadati</taxon>
        <taxon>Bacteroidota</taxon>
        <taxon>Sphingobacteriia</taxon>
        <taxon>Sphingobacteriales</taxon>
        <taxon>Sphingobacteriaceae</taxon>
        <taxon>Pedobacter</taxon>
    </lineage>
</organism>
<comment type="caution">
    <text evidence="3">The sequence shown here is derived from an EMBL/GenBank/DDBJ whole genome shotgun (WGS) entry which is preliminary data.</text>
</comment>
<dbReference type="AlphaFoldDB" id="A0A366LDG2"/>
<evidence type="ECO:0000313" key="3">
    <source>
        <dbReference type="EMBL" id="RBQ11906.1"/>
    </source>
</evidence>
<dbReference type="Gene3D" id="2.60.40.4120">
    <property type="match status" value="1"/>
</dbReference>
<keyword evidence="1" id="KW-1133">Transmembrane helix</keyword>
<name>A0A366LDG2_9SPHI</name>
<evidence type="ECO:0000259" key="2">
    <source>
        <dbReference type="Pfam" id="PF22243"/>
    </source>
</evidence>
<sequence>MITTLNSYLKTQVGNPKSYIMKRKIKYITHAVLLLIIAITTSCLKKGLEDYPLFDTNEITLVNAEYRFNGTETRNGQPVVAYQPLLVTQTVDQTNATINIAISVPAANGQFTAAEKTKVAQTRLWFNVNISTAATIAPTGGTPALGDPTDATKPLKYVVTAANGATRLWTINITSFTNN</sequence>
<proteinExistence type="predicted"/>
<evidence type="ECO:0000256" key="1">
    <source>
        <dbReference type="SAM" id="Phobius"/>
    </source>
</evidence>
<reference evidence="3 4" key="1">
    <citation type="submission" date="2018-07" db="EMBL/GenBank/DDBJ databases">
        <title>A draft genome of a endophytic bacteria, a new species of Pedobacter.</title>
        <authorList>
            <person name="Zhang Z.D."/>
            <person name="Chen Z.J."/>
        </authorList>
    </citation>
    <scope>NUCLEOTIDE SEQUENCE [LARGE SCALE GENOMIC DNA]</scope>
    <source>
        <strain evidence="3 4">RS10</strain>
    </source>
</reference>
<dbReference type="Pfam" id="PF22243">
    <property type="entry name" value="DUF5018-rel"/>
    <property type="match status" value="1"/>
</dbReference>
<dbReference type="EMBL" id="QNQU01000001">
    <property type="protein sequence ID" value="RBQ11906.1"/>
    <property type="molecule type" value="Genomic_DNA"/>
</dbReference>
<keyword evidence="1" id="KW-0472">Membrane</keyword>
<dbReference type="Proteomes" id="UP000252081">
    <property type="component" value="Unassembled WGS sequence"/>
</dbReference>
<accession>A0A366LDG2</accession>
<protein>
    <recommendedName>
        <fullName evidence="2">DUF5018 domain-containing protein</fullName>
    </recommendedName>
</protein>
<feature type="transmembrane region" description="Helical" evidence="1">
    <location>
        <begin position="27"/>
        <end position="44"/>
    </location>
</feature>
<keyword evidence="1" id="KW-0812">Transmembrane</keyword>
<evidence type="ECO:0000313" key="4">
    <source>
        <dbReference type="Proteomes" id="UP000252081"/>
    </source>
</evidence>